<feature type="compositionally biased region" description="Basic and acidic residues" evidence="6">
    <location>
        <begin position="1"/>
        <end position="12"/>
    </location>
</feature>
<gene>
    <name evidence="9" type="ORF">SAMN02745121_03718</name>
</gene>
<keyword evidence="2" id="KW-0997">Cell inner membrane</keyword>
<name>A0A1I1ZDV4_9BACT</name>
<evidence type="ECO:0000256" key="2">
    <source>
        <dbReference type="ARBA" id="ARBA00022519"/>
    </source>
</evidence>
<evidence type="ECO:0000313" key="10">
    <source>
        <dbReference type="Proteomes" id="UP000199400"/>
    </source>
</evidence>
<evidence type="ECO:0000313" key="9">
    <source>
        <dbReference type="EMBL" id="SFE28693.1"/>
    </source>
</evidence>
<dbReference type="InterPro" id="IPR043461">
    <property type="entry name" value="LpxH-like"/>
</dbReference>
<reference evidence="10" key="1">
    <citation type="submission" date="2016-10" db="EMBL/GenBank/DDBJ databases">
        <authorList>
            <person name="Varghese N."/>
            <person name="Submissions S."/>
        </authorList>
    </citation>
    <scope>NUCLEOTIDE SEQUENCE [LARGE SCALE GENOMIC DNA]</scope>
    <source>
        <strain evidence="10">ATCC 25963</strain>
    </source>
</reference>
<keyword evidence="7" id="KW-1133">Transmembrane helix</keyword>
<evidence type="ECO:0000256" key="7">
    <source>
        <dbReference type="SAM" id="Phobius"/>
    </source>
</evidence>
<dbReference type="STRING" id="54.SAMN02745121_03718"/>
<evidence type="ECO:0000256" key="1">
    <source>
        <dbReference type="ARBA" id="ARBA00022475"/>
    </source>
</evidence>
<dbReference type="GO" id="GO:0016020">
    <property type="term" value="C:membrane"/>
    <property type="evidence" value="ECO:0007669"/>
    <property type="project" value="GOC"/>
</dbReference>
<keyword evidence="3" id="KW-0479">Metal-binding</keyword>
<keyword evidence="5" id="KW-0464">Manganese</keyword>
<feature type="region of interest" description="Disordered" evidence="6">
    <location>
        <begin position="1"/>
        <end position="20"/>
    </location>
</feature>
<evidence type="ECO:0000256" key="3">
    <source>
        <dbReference type="ARBA" id="ARBA00022723"/>
    </source>
</evidence>
<feature type="transmembrane region" description="Helical" evidence="7">
    <location>
        <begin position="256"/>
        <end position="276"/>
    </location>
</feature>
<evidence type="ECO:0000256" key="6">
    <source>
        <dbReference type="SAM" id="MobiDB-lite"/>
    </source>
</evidence>
<dbReference type="PANTHER" id="PTHR34990">
    <property type="entry name" value="UDP-2,3-DIACYLGLUCOSAMINE HYDROLASE-RELATED"/>
    <property type="match status" value="1"/>
</dbReference>
<keyword evidence="7" id="KW-0812">Transmembrane</keyword>
<evidence type="ECO:0000256" key="4">
    <source>
        <dbReference type="ARBA" id="ARBA00023136"/>
    </source>
</evidence>
<dbReference type="RefSeq" id="WP_096332746.1">
    <property type="nucleotide sequence ID" value="NZ_FOMX01000011.1"/>
</dbReference>
<dbReference type="EMBL" id="FOMX01000011">
    <property type="protein sequence ID" value="SFE28693.1"/>
    <property type="molecule type" value="Genomic_DNA"/>
</dbReference>
<dbReference type="Pfam" id="PF00149">
    <property type="entry name" value="Metallophos"/>
    <property type="match status" value="1"/>
</dbReference>
<dbReference type="Proteomes" id="UP000199400">
    <property type="component" value="Unassembled WGS sequence"/>
</dbReference>
<keyword evidence="4 7" id="KW-0472">Membrane</keyword>
<feature type="transmembrane region" description="Helical" evidence="7">
    <location>
        <begin position="325"/>
        <end position="345"/>
    </location>
</feature>
<accession>A0A1I1ZDV4</accession>
<dbReference type="GO" id="GO:0008758">
    <property type="term" value="F:UDP-2,3-diacylglucosamine hydrolase activity"/>
    <property type="evidence" value="ECO:0007669"/>
    <property type="project" value="TreeGrafter"/>
</dbReference>
<organism evidence="9 10">
    <name type="scientific">Nannocystis exedens</name>
    <dbReference type="NCBI Taxonomy" id="54"/>
    <lineage>
        <taxon>Bacteria</taxon>
        <taxon>Pseudomonadati</taxon>
        <taxon>Myxococcota</taxon>
        <taxon>Polyangia</taxon>
        <taxon>Nannocystales</taxon>
        <taxon>Nannocystaceae</taxon>
        <taxon>Nannocystis</taxon>
    </lineage>
</organism>
<keyword evidence="1" id="KW-1003">Cell membrane</keyword>
<evidence type="ECO:0000256" key="5">
    <source>
        <dbReference type="ARBA" id="ARBA00023211"/>
    </source>
</evidence>
<dbReference type="InterPro" id="IPR029052">
    <property type="entry name" value="Metallo-depent_PP-like"/>
</dbReference>
<dbReference type="SUPFAM" id="SSF56300">
    <property type="entry name" value="Metallo-dependent phosphatases"/>
    <property type="match status" value="1"/>
</dbReference>
<feature type="domain" description="Calcineurin-like phosphoesterase" evidence="8">
    <location>
        <begin position="24"/>
        <end position="192"/>
    </location>
</feature>
<dbReference type="OrthoDB" id="5484459at2"/>
<evidence type="ECO:0000259" key="8">
    <source>
        <dbReference type="Pfam" id="PF00149"/>
    </source>
</evidence>
<keyword evidence="10" id="KW-1185">Reference proteome</keyword>
<dbReference type="PANTHER" id="PTHR34990:SF2">
    <property type="entry name" value="BLL8164 PROTEIN"/>
    <property type="match status" value="1"/>
</dbReference>
<dbReference type="GO" id="GO:0046872">
    <property type="term" value="F:metal ion binding"/>
    <property type="evidence" value="ECO:0007669"/>
    <property type="project" value="UniProtKB-KW"/>
</dbReference>
<proteinExistence type="predicted"/>
<sequence length="491" mass="53547">MVPSDQRPDREPSPGPRSRAPDLLLISDLHLGSHLKPRMRGEYVHLAVDIDRGLPRFLDHYARGPGRWQLVINGDFIDFWNIEVGQEKRLVGEALAVHRLHAVLDAYPGVEDALVRFLAAGHHIVFVVGNHDAEFLYPGVRRALTERLYAGLGEASLTITRTGSPRLDQVARVRFVPWFLCEAGGVWIEHGHVFDAACHTGQMLAPTRGGRLVQSLAEVATRSFTNAMPEIDYDAADKFITPWDYVRWAWARGLRFILYAITLYFRMAFRLLVLWARTGRVDRAGQAMHAARLERIAATAGLQMSTLTALQSMAPPPASATVAGVLRITALDAILSVLACLGIGVGLAAALGAPTLAGLAAGALLGWLSIRRLRKRRRPRAVADHMARVACDVGRATGVPLVLMGHSHYGVIARNDEVVYANSGCFLDGSHLVVRRDRTTGRLAEVELRAWRNDAVAVLDAATLPPAPAARLSGEVVAERSLSDMSVPTGT</sequence>
<feature type="transmembrane region" description="Helical" evidence="7">
    <location>
        <begin position="351"/>
        <end position="370"/>
    </location>
</feature>
<dbReference type="InterPro" id="IPR004843">
    <property type="entry name" value="Calcineurin-like_PHP"/>
</dbReference>
<protein>
    <submittedName>
        <fullName evidence="9">Calcineurin-like phosphoesterase</fullName>
    </submittedName>
</protein>
<dbReference type="GO" id="GO:0009245">
    <property type="term" value="P:lipid A biosynthetic process"/>
    <property type="evidence" value="ECO:0007669"/>
    <property type="project" value="TreeGrafter"/>
</dbReference>
<dbReference type="AlphaFoldDB" id="A0A1I1ZDV4"/>